<sequence length="77" mass="8500">MTGSHDRPKSALNLRLALAIYGLVVCTALAALTWWAGFHVLSVVLAILAVIAAVDLVVVARRIRSRRRRGEHHTLFE</sequence>
<dbReference type="Proteomes" id="UP000251891">
    <property type="component" value="Unassembled WGS sequence"/>
</dbReference>
<evidence type="ECO:0000313" key="2">
    <source>
        <dbReference type="EMBL" id="RAY10929.1"/>
    </source>
</evidence>
<proteinExistence type="predicted"/>
<keyword evidence="1" id="KW-0812">Transmembrane</keyword>
<keyword evidence="1" id="KW-0472">Membrane</keyword>
<accession>A0A365GVT8</accession>
<feature type="transmembrane region" description="Helical" evidence="1">
    <location>
        <begin position="38"/>
        <end position="59"/>
    </location>
</feature>
<name>A0A365GVT8_9ACTN</name>
<evidence type="ECO:0000256" key="1">
    <source>
        <dbReference type="SAM" id="Phobius"/>
    </source>
</evidence>
<dbReference type="OrthoDB" id="3402708at2"/>
<keyword evidence="1" id="KW-1133">Transmembrane helix</keyword>
<dbReference type="AlphaFoldDB" id="A0A365GVT8"/>
<dbReference type="InterPro" id="IPR045924">
    <property type="entry name" value="DUF6343"/>
</dbReference>
<evidence type="ECO:0000313" key="3">
    <source>
        <dbReference type="Proteomes" id="UP000251891"/>
    </source>
</evidence>
<dbReference type="RefSeq" id="WP_111872000.1">
    <property type="nucleotide sequence ID" value="NZ_QLYX01000023.1"/>
</dbReference>
<comment type="caution">
    <text evidence="2">The sequence shown here is derived from an EMBL/GenBank/DDBJ whole genome shotgun (WGS) entry which is preliminary data.</text>
</comment>
<organism evidence="2 3">
    <name type="scientific">Actinomadura craniellae</name>
    <dbReference type="NCBI Taxonomy" id="2231787"/>
    <lineage>
        <taxon>Bacteria</taxon>
        <taxon>Bacillati</taxon>
        <taxon>Actinomycetota</taxon>
        <taxon>Actinomycetes</taxon>
        <taxon>Streptosporangiales</taxon>
        <taxon>Thermomonosporaceae</taxon>
        <taxon>Actinomadura</taxon>
    </lineage>
</organism>
<protein>
    <submittedName>
        <fullName evidence="2">Uncharacterized protein</fullName>
    </submittedName>
</protein>
<gene>
    <name evidence="2" type="ORF">DPM19_32855</name>
</gene>
<reference evidence="2 3" key="1">
    <citation type="submission" date="2018-06" db="EMBL/GenBank/DDBJ databases">
        <title>Actinomadura craniellae sp. nov. isolated from marine sponge Craniella sp.</title>
        <authorList>
            <person name="Li L."/>
            <person name="Xu Q.H."/>
            <person name="Lin H.W."/>
            <person name="Lu Y.H."/>
        </authorList>
    </citation>
    <scope>NUCLEOTIDE SEQUENCE [LARGE SCALE GENOMIC DNA]</scope>
    <source>
        <strain evidence="2 3">LHW63021</strain>
    </source>
</reference>
<feature type="transmembrane region" description="Helical" evidence="1">
    <location>
        <begin position="12"/>
        <end position="32"/>
    </location>
</feature>
<dbReference type="EMBL" id="QLYX01000023">
    <property type="protein sequence ID" value="RAY10929.1"/>
    <property type="molecule type" value="Genomic_DNA"/>
</dbReference>
<keyword evidence="3" id="KW-1185">Reference proteome</keyword>
<dbReference type="Pfam" id="PF19870">
    <property type="entry name" value="DUF6343"/>
    <property type="match status" value="1"/>
</dbReference>